<dbReference type="Pfam" id="PF09346">
    <property type="entry name" value="SMI1_KNR4"/>
    <property type="match status" value="1"/>
</dbReference>
<dbReference type="Proteomes" id="UP000501240">
    <property type="component" value="Chromosome"/>
</dbReference>
<dbReference type="EMBL" id="CP053892">
    <property type="protein sequence ID" value="QKG22601.1"/>
    <property type="molecule type" value="Genomic_DNA"/>
</dbReference>
<name>A0A7D3ZKY9_ACTVE</name>
<proteinExistence type="predicted"/>
<evidence type="ECO:0000259" key="2">
    <source>
        <dbReference type="Pfam" id="PF09346"/>
    </source>
</evidence>
<dbReference type="SUPFAM" id="SSF160631">
    <property type="entry name" value="SMI1/KNR4-like"/>
    <property type="match status" value="1"/>
</dbReference>
<dbReference type="InterPro" id="IPR037883">
    <property type="entry name" value="Knr4/Smi1-like_sf"/>
</dbReference>
<evidence type="ECO:0000313" key="3">
    <source>
        <dbReference type="EMBL" id="QKG22601.1"/>
    </source>
</evidence>
<dbReference type="AlphaFoldDB" id="A0A7D3ZKY9"/>
<dbReference type="InterPro" id="IPR018958">
    <property type="entry name" value="Knr4/Smi1-like_dom"/>
</dbReference>
<feature type="domain" description="Knr4/Smi1-like" evidence="2">
    <location>
        <begin position="14"/>
        <end position="57"/>
    </location>
</feature>
<keyword evidence="4" id="KW-1185">Reference proteome</keyword>
<sequence>MAKRALQDGELPRATSEQIKEAEAALGFPLPPLLSRLYREVGNGGFGPDCQLLPLTGSPSSTAAYGPKPNDA</sequence>
<organism evidence="3 4">
    <name type="scientific">Actinomadura verrucosospora</name>
    <dbReference type="NCBI Taxonomy" id="46165"/>
    <lineage>
        <taxon>Bacteria</taxon>
        <taxon>Bacillati</taxon>
        <taxon>Actinomycetota</taxon>
        <taxon>Actinomycetes</taxon>
        <taxon>Streptosporangiales</taxon>
        <taxon>Thermomonosporaceae</taxon>
        <taxon>Actinomadura</taxon>
    </lineage>
</organism>
<gene>
    <name evidence="3" type="ORF">ACTIVE_4242</name>
</gene>
<accession>A0A7D3ZKY9</accession>
<evidence type="ECO:0000256" key="1">
    <source>
        <dbReference type="SAM" id="MobiDB-lite"/>
    </source>
</evidence>
<protein>
    <recommendedName>
        <fullName evidence="2">Knr4/Smi1-like domain-containing protein</fullName>
    </recommendedName>
</protein>
<reference evidence="3 4" key="1">
    <citation type="submission" date="2020-05" db="EMBL/GenBank/DDBJ databases">
        <title>Actinomadura verrucosospora NRRL-B18236 (PFL_A860) Genome sequencing and assembly.</title>
        <authorList>
            <person name="Samborskyy M."/>
        </authorList>
    </citation>
    <scope>NUCLEOTIDE SEQUENCE [LARGE SCALE GENOMIC DNA]</scope>
    <source>
        <strain evidence="3 4">NRRL:B18236</strain>
    </source>
</reference>
<feature type="region of interest" description="Disordered" evidence="1">
    <location>
        <begin position="52"/>
        <end position="72"/>
    </location>
</feature>
<evidence type="ECO:0000313" key="4">
    <source>
        <dbReference type="Proteomes" id="UP000501240"/>
    </source>
</evidence>